<comment type="caution">
    <text evidence="1">The sequence shown here is derived from an EMBL/GenBank/DDBJ whole genome shotgun (WGS) entry which is preliminary data.</text>
</comment>
<name>A0A8J3QTC0_9ACTN</name>
<sequence>MESRSWTHLSSNVTRLEGIRLGDHLESLLTQGGAPSELLLSCVHEFTHHWCFLSSVGLALTGLTNRMARTSLRDDVPGQTWAVARDLVAYRTATEALRPLAEGLALFAEFDVVSITARISSTPLKSAALLFSGRLQDKYTMTDDGDLVRSAPASNDLLAMSLPILLKLRRARLSEDGMRRKAHVLASGIDADQDGYLLGYLAVKGMWRVIRQRCPRLYSETDLAMAYLMTFFYEDMRLVEILLAADTSENEVTLATAILQRFSDRTEALSDVTDDDVRMFEQLVVDDTPGTSPKFASCLHIGPQEWQRGQRWIADLKDRIVRGPQPLGRSPTAEQRLSHDLDDIFSTMVSRRHIVHLGSQPVHVDVDRKGRYTVSLDGREILRGTTEWKRKAQTGEGLVELLFSSKSTGAYRAIAVYGPRSFVDVVTPGERNPSPDELEILKSGIRPSSLFVKFARSTLRLAETFLEDGGSDVIVTYLEPHLRANVRRIHLDSATNAVADDALNWVVATLDAGGVYAILGQDRDLLDALVILGAMAPTMPYRTVLARELDAQGFTDPDRIIDALVQAGRNGGFPLVSTDGVEVLVQV</sequence>
<keyword evidence="2" id="KW-1185">Reference proteome</keyword>
<proteinExistence type="predicted"/>
<protein>
    <submittedName>
        <fullName evidence="1">Uncharacterized protein</fullName>
    </submittedName>
</protein>
<dbReference type="AlphaFoldDB" id="A0A8J3QTC0"/>
<dbReference type="EMBL" id="BONZ01000039">
    <property type="protein sequence ID" value="GIH16109.1"/>
    <property type="molecule type" value="Genomic_DNA"/>
</dbReference>
<dbReference type="RefSeq" id="WP_203919699.1">
    <property type="nucleotide sequence ID" value="NZ_BONZ01000039.1"/>
</dbReference>
<evidence type="ECO:0000313" key="1">
    <source>
        <dbReference type="EMBL" id="GIH16109.1"/>
    </source>
</evidence>
<reference evidence="1" key="1">
    <citation type="submission" date="2021-01" db="EMBL/GenBank/DDBJ databases">
        <title>Whole genome shotgun sequence of Rugosimonospora africana NBRC 104875.</title>
        <authorList>
            <person name="Komaki H."/>
            <person name="Tamura T."/>
        </authorList>
    </citation>
    <scope>NUCLEOTIDE SEQUENCE</scope>
    <source>
        <strain evidence="1">NBRC 104875</strain>
    </source>
</reference>
<dbReference type="Proteomes" id="UP000642748">
    <property type="component" value="Unassembled WGS sequence"/>
</dbReference>
<evidence type="ECO:0000313" key="2">
    <source>
        <dbReference type="Proteomes" id="UP000642748"/>
    </source>
</evidence>
<organism evidence="1 2">
    <name type="scientific">Rugosimonospora africana</name>
    <dbReference type="NCBI Taxonomy" id="556532"/>
    <lineage>
        <taxon>Bacteria</taxon>
        <taxon>Bacillati</taxon>
        <taxon>Actinomycetota</taxon>
        <taxon>Actinomycetes</taxon>
        <taxon>Micromonosporales</taxon>
        <taxon>Micromonosporaceae</taxon>
        <taxon>Rugosimonospora</taxon>
    </lineage>
</organism>
<gene>
    <name evidence="1" type="ORF">Raf01_42810</name>
</gene>
<accession>A0A8J3QTC0</accession>